<keyword evidence="5" id="KW-0547">Nucleotide-binding</keyword>
<proteinExistence type="predicted"/>
<dbReference type="InterPro" id="IPR003439">
    <property type="entry name" value="ABC_transporter-like_ATP-bd"/>
</dbReference>
<dbReference type="InterPro" id="IPR039421">
    <property type="entry name" value="Type_1_exporter"/>
</dbReference>
<dbReference type="FunFam" id="3.40.50.300:FF:000221">
    <property type="entry name" value="Multidrug ABC transporter ATP-binding protein"/>
    <property type="match status" value="1"/>
</dbReference>
<keyword evidence="6" id="KW-0067">ATP-binding</keyword>
<dbReference type="PROSITE" id="PS50929">
    <property type="entry name" value="ABC_TM1F"/>
    <property type="match status" value="1"/>
</dbReference>
<gene>
    <name evidence="12" type="primary">cydD</name>
    <name evidence="12" type="ORF">EPA93_23360</name>
</gene>
<feature type="transmembrane region" description="Helical" evidence="9">
    <location>
        <begin position="160"/>
        <end position="178"/>
    </location>
</feature>
<dbReference type="Pfam" id="PF00005">
    <property type="entry name" value="ABC_tran"/>
    <property type="match status" value="1"/>
</dbReference>
<dbReference type="GO" id="GO:0042883">
    <property type="term" value="P:cysteine transport"/>
    <property type="evidence" value="ECO:0007669"/>
    <property type="project" value="InterPro"/>
</dbReference>
<dbReference type="GO" id="GO:0005524">
    <property type="term" value="F:ATP binding"/>
    <property type="evidence" value="ECO:0007669"/>
    <property type="project" value="UniProtKB-KW"/>
</dbReference>
<dbReference type="InterPro" id="IPR017871">
    <property type="entry name" value="ABC_transporter-like_CS"/>
</dbReference>
<protein>
    <submittedName>
        <fullName evidence="12">Thiol reductant ABC exporter subunit CydD</fullName>
    </submittedName>
</protein>
<name>A0A4P6JTW4_KTERU</name>
<dbReference type="GO" id="GO:0016887">
    <property type="term" value="F:ATP hydrolysis activity"/>
    <property type="evidence" value="ECO:0007669"/>
    <property type="project" value="InterPro"/>
</dbReference>
<feature type="transmembrane region" description="Helical" evidence="9">
    <location>
        <begin position="239"/>
        <end position="260"/>
    </location>
</feature>
<dbReference type="InterPro" id="IPR011527">
    <property type="entry name" value="ABC1_TM_dom"/>
</dbReference>
<dbReference type="AlphaFoldDB" id="A0A4P6JTW4"/>
<dbReference type="PROSITE" id="PS50893">
    <property type="entry name" value="ABC_TRANSPORTER_2"/>
    <property type="match status" value="1"/>
</dbReference>
<dbReference type="PANTHER" id="PTHR24221">
    <property type="entry name" value="ATP-BINDING CASSETTE SUB-FAMILY B"/>
    <property type="match status" value="1"/>
</dbReference>
<dbReference type="RefSeq" id="WP_129889816.1">
    <property type="nucleotide sequence ID" value="NZ_CP035758.1"/>
</dbReference>
<dbReference type="InterPro" id="IPR027417">
    <property type="entry name" value="P-loop_NTPase"/>
</dbReference>
<dbReference type="InterPro" id="IPR003593">
    <property type="entry name" value="AAA+_ATPase"/>
</dbReference>
<dbReference type="Pfam" id="PF00664">
    <property type="entry name" value="ABC_membrane"/>
    <property type="match status" value="1"/>
</dbReference>
<comment type="subcellular location">
    <subcellularLocation>
        <location evidence="1">Cell membrane</location>
        <topology evidence="1">Multi-pass membrane protein</topology>
    </subcellularLocation>
</comment>
<feature type="domain" description="ABC transmembrane type-1" evidence="11">
    <location>
        <begin position="19"/>
        <end position="302"/>
    </location>
</feature>
<dbReference type="Gene3D" id="3.40.50.300">
    <property type="entry name" value="P-loop containing nucleotide triphosphate hydrolases"/>
    <property type="match status" value="1"/>
</dbReference>
<accession>A0A4P6JTW4</accession>
<keyword evidence="4 9" id="KW-0812">Transmembrane</keyword>
<evidence type="ECO:0000256" key="5">
    <source>
        <dbReference type="ARBA" id="ARBA00022741"/>
    </source>
</evidence>
<reference evidence="12 13" key="1">
    <citation type="submission" date="2019-01" db="EMBL/GenBank/DDBJ databases">
        <title>Ktedonosporobacter rubrisoli SCAWS-G2.</title>
        <authorList>
            <person name="Huang Y."/>
            <person name="Yan B."/>
        </authorList>
    </citation>
    <scope>NUCLEOTIDE SEQUENCE [LARGE SCALE GENOMIC DNA]</scope>
    <source>
        <strain evidence="12 13">SCAWS-G2</strain>
    </source>
</reference>
<evidence type="ECO:0000256" key="8">
    <source>
        <dbReference type="ARBA" id="ARBA00023136"/>
    </source>
</evidence>
<evidence type="ECO:0000256" key="2">
    <source>
        <dbReference type="ARBA" id="ARBA00022448"/>
    </source>
</evidence>
<evidence type="ECO:0000256" key="1">
    <source>
        <dbReference type="ARBA" id="ARBA00004651"/>
    </source>
</evidence>
<keyword evidence="2" id="KW-0813">Transport</keyword>
<feature type="transmembrane region" description="Helical" evidence="9">
    <location>
        <begin position="54"/>
        <end position="73"/>
    </location>
</feature>
<dbReference type="SUPFAM" id="SSF90123">
    <property type="entry name" value="ABC transporter transmembrane region"/>
    <property type="match status" value="1"/>
</dbReference>
<keyword evidence="7 9" id="KW-1133">Transmembrane helix</keyword>
<dbReference type="GO" id="GO:0140359">
    <property type="term" value="F:ABC-type transporter activity"/>
    <property type="evidence" value="ECO:0007669"/>
    <property type="project" value="InterPro"/>
</dbReference>
<sequence>MNISKRLMSQVPHMRGYMLGMIALAMLAGTFVVAQAFSINQIITAAFLAHQGLQQVALLLLFLLLVILGRALLSWGNEVINNRASVQAKTYLRQRLLGQLLALGPAYTRQERSGELASTFVEGTEALDAYFGQFLPQIFATACIPAIVLVAVFATDVLSGVALLLMAPVLPILLALIGKKANALNKQQWKQLSVLSAHFLDIMQGMVTLKQFGGSHAQRDTVKQVSEQFRKVTMKVLRVAFLSAFVMEMGATISMAVIAVEIGMRLLAGQMSFATAFLVLLLMPEFYQPLRMLGTRFHASMESTAAAERIFAILDEPLPASSGAACAATPALRHELRFEDVSYTYGSGAEERPVLHNVTFTLKAGKKVALVGPSGSGKSTLAALLLRFMEPTGGTILADDVPLSQMTAQAWRELVSWVPQRPYLFNTTLAENIRLGRPDAPMDEVVAAAKRARLHEFVQSLSQGYQTVIGERGLSLSGGQIQRLSLARAFLNNTPLLILDEATANLDSVNEKEVLQAMEDLMRERMTLIIAHRLHTVMQADQLVLLDKGRVVGIGTHEELLAKAGLYRQMVLAYQRKEVA</sequence>
<organism evidence="12 13">
    <name type="scientific">Ktedonosporobacter rubrisoli</name>
    <dbReference type="NCBI Taxonomy" id="2509675"/>
    <lineage>
        <taxon>Bacteria</taxon>
        <taxon>Bacillati</taxon>
        <taxon>Chloroflexota</taxon>
        <taxon>Ktedonobacteria</taxon>
        <taxon>Ktedonobacterales</taxon>
        <taxon>Ktedonosporobacteraceae</taxon>
        <taxon>Ktedonosporobacter</taxon>
    </lineage>
</organism>
<evidence type="ECO:0000313" key="13">
    <source>
        <dbReference type="Proteomes" id="UP000290365"/>
    </source>
</evidence>
<dbReference type="KEGG" id="kbs:EPA93_23360"/>
<dbReference type="Gene3D" id="1.20.1560.10">
    <property type="entry name" value="ABC transporter type 1, transmembrane domain"/>
    <property type="match status" value="1"/>
</dbReference>
<dbReference type="OrthoDB" id="9762778at2"/>
<dbReference type="Proteomes" id="UP000290365">
    <property type="component" value="Chromosome"/>
</dbReference>
<dbReference type="SMART" id="SM00382">
    <property type="entry name" value="AAA"/>
    <property type="match status" value="1"/>
</dbReference>
<evidence type="ECO:0000259" key="10">
    <source>
        <dbReference type="PROSITE" id="PS50893"/>
    </source>
</evidence>
<evidence type="ECO:0000259" key="11">
    <source>
        <dbReference type="PROSITE" id="PS50929"/>
    </source>
</evidence>
<dbReference type="GO" id="GO:0005886">
    <property type="term" value="C:plasma membrane"/>
    <property type="evidence" value="ECO:0007669"/>
    <property type="project" value="UniProtKB-SubCell"/>
</dbReference>
<feature type="domain" description="ABC transporter" evidence="10">
    <location>
        <begin position="336"/>
        <end position="573"/>
    </location>
</feature>
<evidence type="ECO:0000256" key="4">
    <source>
        <dbReference type="ARBA" id="ARBA00022692"/>
    </source>
</evidence>
<dbReference type="NCBIfam" id="TIGR02857">
    <property type="entry name" value="CydD"/>
    <property type="match status" value="1"/>
</dbReference>
<feature type="transmembrane region" description="Helical" evidence="9">
    <location>
        <begin position="134"/>
        <end position="154"/>
    </location>
</feature>
<keyword evidence="8 9" id="KW-0472">Membrane</keyword>
<dbReference type="EMBL" id="CP035758">
    <property type="protein sequence ID" value="QBD78763.1"/>
    <property type="molecule type" value="Genomic_DNA"/>
</dbReference>
<dbReference type="SUPFAM" id="SSF52540">
    <property type="entry name" value="P-loop containing nucleoside triphosphate hydrolases"/>
    <property type="match status" value="1"/>
</dbReference>
<dbReference type="PROSITE" id="PS00211">
    <property type="entry name" value="ABC_TRANSPORTER_1"/>
    <property type="match status" value="1"/>
</dbReference>
<evidence type="ECO:0000256" key="9">
    <source>
        <dbReference type="SAM" id="Phobius"/>
    </source>
</evidence>
<dbReference type="CDD" id="cd18584">
    <property type="entry name" value="ABC_6TM_AarD_CydD"/>
    <property type="match status" value="1"/>
</dbReference>
<dbReference type="PANTHER" id="PTHR24221:SF590">
    <property type="entry name" value="COMPONENT LINKED WITH THE ASSEMBLY OF CYTOCHROME' TRANSPORT TRANSMEMBRANE ATP-BINDING PROTEIN ABC TRANSPORTER CYDD-RELATED"/>
    <property type="match status" value="1"/>
</dbReference>
<evidence type="ECO:0000256" key="3">
    <source>
        <dbReference type="ARBA" id="ARBA00022475"/>
    </source>
</evidence>
<dbReference type="InterPro" id="IPR036640">
    <property type="entry name" value="ABC1_TM_sf"/>
</dbReference>
<dbReference type="InterPro" id="IPR014216">
    <property type="entry name" value="ABC_transptr_CydD"/>
</dbReference>
<evidence type="ECO:0000256" key="7">
    <source>
        <dbReference type="ARBA" id="ARBA00022989"/>
    </source>
</evidence>
<evidence type="ECO:0000256" key="6">
    <source>
        <dbReference type="ARBA" id="ARBA00022840"/>
    </source>
</evidence>
<evidence type="ECO:0000313" key="12">
    <source>
        <dbReference type="EMBL" id="QBD78763.1"/>
    </source>
</evidence>
<keyword evidence="13" id="KW-1185">Reference proteome</keyword>
<keyword evidence="3" id="KW-1003">Cell membrane</keyword>